<evidence type="ECO:0000256" key="1">
    <source>
        <dbReference type="SAM" id="MobiDB-lite"/>
    </source>
</evidence>
<name>A0A1D2J938_PARBR</name>
<feature type="compositionally biased region" description="Low complexity" evidence="1">
    <location>
        <begin position="88"/>
        <end position="108"/>
    </location>
</feature>
<protein>
    <submittedName>
        <fullName evidence="2">Uncharacterized protein</fullName>
    </submittedName>
</protein>
<reference evidence="2 3" key="1">
    <citation type="submission" date="2016-06" db="EMBL/GenBank/DDBJ databases">
        <authorList>
            <person name="Kjaerup R.B."/>
            <person name="Dalgaard T.S."/>
            <person name="Juul-Madsen H.R."/>
        </authorList>
    </citation>
    <scope>NUCLEOTIDE SEQUENCE [LARGE SCALE GENOMIC DNA]</scope>
    <source>
        <strain evidence="2 3">Pb300</strain>
    </source>
</reference>
<dbReference type="EMBL" id="LZYO01000280">
    <property type="protein sequence ID" value="ODH20515.1"/>
    <property type="molecule type" value="Genomic_DNA"/>
</dbReference>
<feature type="compositionally biased region" description="Low complexity" evidence="1">
    <location>
        <begin position="218"/>
        <end position="233"/>
    </location>
</feature>
<comment type="caution">
    <text evidence="2">The sequence shown here is derived from an EMBL/GenBank/DDBJ whole genome shotgun (WGS) entry which is preliminary data.</text>
</comment>
<feature type="region of interest" description="Disordered" evidence="1">
    <location>
        <begin position="1"/>
        <end position="52"/>
    </location>
</feature>
<feature type="compositionally biased region" description="Polar residues" evidence="1">
    <location>
        <begin position="399"/>
        <end position="410"/>
    </location>
</feature>
<accession>A0A1D2J938</accession>
<gene>
    <name evidence="2" type="ORF">ACO22_05878</name>
</gene>
<feature type="region of interest" description="Disordered" evidence="1">
    <location>
        <begin position="181"/>
        <end position="239"/>
    </location>
</feature>
<organism evidence="2 3">
    <name type="scientific">Paracoccidioides brasiliensis</name>
    <dbReference type="NCBI Taxonomy" id="121759"/>
    <lineage>
        <taxon>Eukaryota</taxon>
        <taxon>Fungi</taxon>
        <taxon>Dikarya</taxon>
        <taxon>Ascomycota</taxon>
        <taxon>Pezizomycotina</taxon>
        <taxon>Eurotiomycetes</taxon>
        <taxon>Eurotiomycetidae</taxon>
        <taxon>Onygenales</taxon>
        <taxon>Ajellomycetaceae</taxon>
        <taxon>Paracoccidioides</taxon>
    </lineage>
</organism>
<dbReference type="VEuPathDB" id="FungiDB:PABG_00189"/>
<proteinExistence type="predicted"/>
<dbReference type="Proteomes" id="UP000242814">
    <property type="component" value="Unassembled WGS sequence"/>
</dbReference>
<feature type="region of interest" description="Disordered" evidence="1">
    <location>
        <begin position="88"/>
        <end position="150"/>
    </location>
</feature>
<sequence length="439" mass="47202">MHNNTPPIPPAGPQIPPQRDSQQQEKPLHSSSGSSSDPSSDSSSKIPSMASRIQDSATGLLYNTFSGPSSRSIADDIASTLAAGLTFSGKGSLSSSSHAPLQASSSTSGNILQSHGLGLVQPSTRAGGDRRFPSESFRSTPSSTSHVHNEDNKAWEQFQDSTQNTANNDTLLLNAYDLSSVKGKGKRKSQEETDLIRTTTSSSTTTPDQPGNFDYAWHNPYTPNTAHNHNNNHIYTPNPTDGQAVVSLLSSPSFQSAAFTPPESPQSELFELDTSMLPHSSSPISPTPLSKPPFTSTSTTSIPTFLPSQLSLIPDIASILSAIQQQDCDWTQLPGVAEWLEADQTYQDTVWGFLKPYVEAVRKEMGGKGEIMDDGPAVKRLRLVLGHLRARLDISSKSMETRSGISQRKSPFQDPRVPLGARRGNIAVPSREATCHSPP</sequence>
<evidence type="ECO:0000313" key="2">
    <source>
        <dbReference type="EMBL" id="ODH20515.1"/>
    </source>
</evidence>
<dbReference type="VEuPathDB" id="FungiDB:PADG_02589"/>
<feature type="compositionally biased region" description="Low complexity" evidence="1">
    <location>
        <begin position="30"/>
        <end position="51"/>
    </location>
</feature>
<feature type="compositionally biased region" description="Low complexity" evidence="1">
    <location>
        <begin position="134"/>
        <end position="145"/>
    </location>
</feature>
<feature type="region of interest" description="Disordered" evidence="1">
    <location>
        <begin position="276"/>
        <end position="298"/>
    </location>
</feature>
<feature type="compositionally biased region" description="Pro residues" evidence="1">
    <location>
        <begin position="1"/>
        <end position="16"/>
    </location>
</feature>
<dbReference type="AlphaFoldDB" id="A0A1D2J938"/>
<evidence type="ECO:0000313" key="3">
    <source>
        <dbReference type="Proteomes" id="UP000242814"/>
    </source>
</evidence>
<feature type="region of interest" description="Disordered" evidence="1">
    <location>
        <begin position="399"/>
        <end position="439"/>
    </location>
</feature>